<proteinExistence type="predicted"/>
<sequence>NTQATSFITSLITTSIDSTGTHEKMNFVEVSKINGKDAIVSQGDIRLSEVEVVINEVIKEVA</sequence>
<protein>
    <submittedName>
        <fullName evidence="1">918_t:CDS:1</fullName>
    </submittedName>
</protein>
<evidence type="ECO:0000313" key="2">
    <source>
        <dbReference type="Proteomes" id="UP000789525"/>
    </source>
</evidence>
<dbReference type="Proteomes" id="UP000789525">
    <property type="component" value="Unassembled WGS sequence"/>
</dbReference>
<feature type="non-terminal residue" evidence="1">
    <location>
        <position position="1"/>
    </location>
</feature>
<dbReference type="EMBL" id="CAJVPT010004389">
    <property type="protein sequence ID" value="CAG8507478.1"/>
    <property type="molecule type" value="Genomic_DNA"/>
</dbReference>
<comment type="caution">
    <text evidence="1">The sequence shown here is derived from an EMBL/GenBank/DDBJ whole genome shotgun (WGS) entry which is preliminary data.</text>
</comment>
<gene>
    <name evidence="1" type="ORF">ACOLOM_LOCUS3070</name>
</gene>
<reference evidence="1" key="1">
    <citation type="submission" date="2021-06" db="EMBL/GenBank/DDBJ databases">
        <authorList>
            <person name="Kallberg Y."/>
            <person name="Tangrot J."/>
            <person name="Rosling A."/>
        </authorList>
    </citation>
    <scope>NUCLEOTIDE SEQUENCE</scope>
    <source>
        <strain evidence="1">CL356</strain>
    </source>
</reference>
<accession>A0ACA9L4U8</accession>
<keyword evidence="2" id="KW-1185">Reference proteome</keyword>
<organism evidence="1 2">
    <name type="scientific">Acaulospora colombiana</name>
    <dbReference type="NCBI Taxonomy" id="27376"/>
    <lineage>
        <taxon>Eukaryota</taxon>
        <taxon>Fungi</taxon>
        <taxon>Fungi incertae sedis</taxon>
        <taxon>Mucoromycota</taxon>
        <taxon>Glomeromycotina</taxon>
        <taxon>Glomeromycetes</taxon>
        <taxon>Diversisporales</taxon>
        <taxon>Acaulosporaceae</taxon>
        <taxon>Acaulospora</taxon>
    </lineage>
</organism>
<evidence type="ECO:0000313" key="1">
    <source>
        <dbReference type="EMBL" id="CAG8507478.1"/>
    </source>
</evidence>
<name>A0ACA9L4U8_9GLOM</name>